<comment type="subunit">
    <text evidence="4">Homodimer.</text>
</comment>
<evidence type="ECO:0000256" key="1">
    <source>
        <dbReference type="ARBA" id="ARBA00001936"/>
    </source>
</evidence>
<dbReference type="InterPro" id="IPR050501">
    <property type="entry name" value="ICDH/IPMDH"/>
</dbReference>
<dbReference type="Proteomes" id="UP000054396">
    <property type="component" value="Unassembled WGS sequence"/>
</dbReference>
<dbReference type="Pfam" id="PF00180">
    <property type="entry name" value="Iso_dh"/>
    <property type="match status" value="1"/>
</dbReference>
<dbReference type="GO" id="GO:0003862">
    <property type="term" value="F:3-isopropylmalate dehydrogenase activity"/>
    <property type="evidence" value="ECO:0007669"/>
    <property type="project" value="UniProtKB-EC"/>
</dbReference>
<evidence type="ECO:0000256" key="12">
    <source>
        <dbReference type="ARBA" id="ARBA00023211"/>
    </source>
</evidence>
<dbReference type="PANTHER" id="PTHR43275">
    <property type="entry name" value="D-MALATE DEHYDROGENASE [DECARBOXYLATING]"/>
    <property type="match status" value="1"/>
</dbReference>
<comment type="cofactor">
    <cofactor evidence="2">
        <name>Mg(2+)</name>
        <dbReference type="ChEBI" id="CHEBI:18420"/>
    </cofactor>
</comment>
<evidence type="ECO:0000256" key="8">
    <source>
        <dbReference type="ARBA" id="ARBA00022723"/>
    </source>
</evidence>
<dbReference type="PANTHER" id="PTHR43275:SF1">
    <property type="entry name" value="D-MALATE DEHYDROGENASE [DECARBOXYLATING]"/>
    <property type="match status" value="1"/>
</dbReference>
<protein>
    <recommendedName>
        <fullName evidence="5">3-isopropylmalate dehydrogenase</fullName>
        <ecNumber evidence="5">1.1.1.85</ecNumber>
    </recommendedName>
    <alternativeName>
        <fullName evidence="14">3-IPM-DH</fullName>
    </alternativeName>
</protein>
<evidence type="ECO:0000256" key="4">
    <source>
        <dbReference type="ARBA" id="ARBA00011738"/>
    </source>
</evidence>
<dbReference type="STRING" id="1685382.AVJ23_15030"/>
<dbReference type="OrthoDB" id="9767905at2"/>
<evidence type="ECO:0000256" key="13">
    <source>
        <dbReference type="ARBA" id="ARBA00023304"/>
    </source>
</evidence>
<dbReference type="GO" id="GO:0051287">
    <property type="term" value="F:NAD binding"/>
    <property type="evidence" value="ECO:0007669"/>
    <property type="project" value="InterPro"/>
</dbReference>
<dbReference type="InterPro" id="IPR024084">
    <property type="entry name" value="IsoPropMal-DH-like_dom"/>
</dbReference>
<dbReference type="EMBL" id="LPXO01000009">
    <property type="protein sequence ID" value="KUF10051.1"/>
    <property type="molecule type" value="Genomic_DNA"/>
</dbReference>
<evidence type="ECO:0000256" key="7">
    <source>
        <dbReference type="ARBA" id="ARBA00022605"/>
    </source>
</evidence>
<evidence type="ECO:0000256" key="14">
    <source>
        <dbReference type="ARBA" id="ARBA00033138"/>
    </source>
</evidence>
<feature type="domain" description="Isopropylmalate dehydrogenase-like" evidence="15">
    <location>
        <begin position="6"/>
        <end position="356"/>
    </location>
</feature>
<evidence type="ECO:0000313" key="16">
    <source>
        <dbReference type="EMBL" id="KUF10051.1"/>
    </source>
</evidence>
<comment type="caution">
    <text evidence="16">The sequence shown here is derived from an EMBL/GenBank/DDBJ whole genome shotgun (WGS) entry which is preliminary data.</text>
</comment>
<evidence type="ECO:0000256" key="11">
    <source>
        <dbReference type="ARBA" id="ARBA00023027"/>
    </source>
</evidence>
<evidence type="ECO:0000313" key="17">
    <source>
        <dbReference type="Proteomes" id="UP000054396"/>
    </source>
</evidence>
<proteinExistence type="inferred from homology"/>
<dbReference type="AlphaFoldDB" id="A0A0W7WHF0"/>
<keyword evidence="6" id="KW-0432">Leucine biosynthesis</keyword>
<evidence type="ECO:0000256" key="2">
    <source>
        <dbReference type="ARBA" id="ARBA00001946"/>
    </source>
</evidence>
<evidence type="ECO:0000259" key="15">
    <source>
        <dbReference type="SMART" id="SM01329"/>
    </source>
</evidence>
<comment type="cofactor">
    <cofactor evidence="1">
        <name>Mn(2+)</name>
        <dbReference type="ChEBI" id="CHEBI:29035"/>
    </cofactor>
</comment>
<dbReference type="GO" id="GO:0009098">
    <property type="term" value="P:L-leucine biosynthetic process"/>
    <property type="evidence" value="ECO:0007669"/>
    <property type="project" value="UniProtKB-KW"/>
</dbReference>
<dbReference type="Gene3D" id="3.40.718.10">
    <property type="entry name" value="Isopropylmalate Dehydrogenase"/>
    <property type="match status" value="1"/>
</dbReference>
<dbReference type="RefSeq" id="WP_058863027.1">
    <property type="nucleotide sequence ID" value="NZ_LPXO01000009.1"/>
</dbReference>
<dbReference type="PROSITE" id="PS00470">
    <property type="entry name" value="IDH_IMDH"/>
    <property type="match status" value="1"/>
</dbReference>
<reference evidence="16 17" key="1">
    <citation type="submission" date="2015-12" db="EMBL/GenBank/DDBJ databases">
        <authorList>
            <person name="Shamseldin A."/>
            <person name="Moawad H."/>
            <person name="Abd El-Rahim W.M."/>
            <person name="Sadowsky M.J."/>
        </authorList>
    </citation>
    <scope>NUCLEOTIDE SEQUENCE [LARGE SCALE GENOMIC DNA]</scope>
    <source>
        <strain evidence="16 17">SJ5A-1</strain>
    </source>
</reference>
<keyword evidence="17" id="KW-1185">Reference proteome</keyword>
<name>A0A0W7WHF0_9RHOB</name>
<keyword evidence="11" id="KW-0520">NAD</keyword>
<evidence type="ECO:0000256" key="9">
    <source>
        <dbReference type="ARBA" id="ARBA00022842"/>
    </source>
</evidence>
<keyword evidence="12" id="KW-0464">Manganese</keyword>
<evidence type="ECO:0000256" key="5">
    <source>
        <dbReference type="ARBA" id="ARBA00013101"/>
    </source>
</evidence>
<comment type="similarity">
    <text evidence="3">Belongs to the isocitrate and isopropylmalate dehydrogenases family. LeuB type 1 subfamily.</text>
</comment>
<evidence type="ECO:0000256" key="6">
    <source>
        <dbReference type="ARBA" id="ARBA00022430"/>
    </source>
</evidence>
<dbReference type="GO" id="GO:0000287">
    <property type="term" value="F:magnesium ion binding"/>
    <property type="evidence" value="ECO:0007669"/>
    <property type="project" value="InterPro"/>
</dbReference>
<dbReference type="FunFam" id="3.40.718.10:FF:000006">
    <property type="entry name" value="3-isopropylmalate dehydrogenase"/>
    <property type="match status" value="1"/>
</dbReference>
<evidence type="ECO:0000256" key="3">
    <source>
        <dbReference type="ARBA" id="ARBA00008319"/>
    </source>
</evidence>
<gene>
    <name evidence="16" type="ORF">AVJ23_15030</name>
</gene>
<accession>A0A0W7WHF0</accession>
<keyword evidence="7" id="KW-0028">Amino-acid biosynthesis</keyword>
<dbReference type="SUPFAM" id="SSF53659">
    <property type="entry name" value="Isocitrate/Isopropylmalate dehydrogenase-like"/>
    <property type="match status" value="1"/>
</dbReference>
<keyword evidence="9" id="KW-0460">Magnesium</keyword>
<organism evidence="16 17">
    <name type="scientific">Pseudoponticoccus marisrubri</name>
    <dbReference type="NCBI Taxonomy" id="1685382"/>
    <lineage>
        <taxon>Bacteria</taxon>
        <taxon>Pseudomonadati</taxon>
        <taxon>Pseudomonadota</taxon>
        <taxon>Alphaproteobacteria</taxon>
        <taxon>Rhodobacterales</taxon>
        <taxon>Roseobacteraceae</taxon>
        <taxon>Pseudoponticoccus</taxon>
    </lineage>
</organism>
<keyword evidence="13" id="KW-0100">Branched-chain amino acid biosynthesis</keyword>
<dbReference type="SMART" id="SM01329">
    <property type="entry name" value="Iso_dh"/>
    <property type="match status" value="1"/>
</dbReference>
<dbReference type="EC" id="1.1.1.85" evidence="5"/>
<keyword evidence="10" id="KW-0560">Oxidoreductase</keyword>
<evidence type="ECO:0000256" key="10">
    <source>
        <dbReference type="ARBA" id="ARBA00023002"/>
    </source>
</evidence>
<keyword evidence="8" id="KW-0479">Metal-binding</keyword>
<dbReference type="InterPro" id="IPR019818">
    <property type="entry name" value="IsoCit/isopropylmalate_DH_CS"/>
</dbReference>
<sequence length="365" mass="38966">MNSTFEIAVFEGDGIGPEITAPTVALLNHLAGKAGGYDLRFVTLPAGAGHYARTGESLPAESLRQAAQADAILLSAMGLPDVRYPDGTEISPQIELRIAFDLFAGVRPVRVRPGQPGPLTLPEGREIDFVLVRESTEGLFHSMGKGEVTRDEARETLRITRDVSEKLFRFAFDLAATRKQAGRGPGRVTCVDKANVFRAFAFFRGIFDEIAQDYPDLTADHAYVDATALWMVQKPWEFDVLVTENMFGDILSDLGAGLMGGLGLAPSADIGLRQAVFQPCHGSAPDIAGQGAANPHAMILSAALMLDWLGIRHENAEMRADGRRLREAVEAVVARGDSLTRDLGGTAGTAAAAEAVQRALDGAPA</sequence>